<evidence type="ECO:0000256" key="1">
    <source>
        <dbReference type="ARBA" id="ARBA00004141"/>
    </source>
</evidence>
<comment type="subcellular location">
    <subcellularLocation>
        <location evidence="1">Membrane</location>
        <topology evidence="1">Multi-pass membrane protein</topology>
    </subcellularLocation>
</comment>
<dbReference type="AlphaFoldDB" id="B8IC47"/>
<feature type="transmembrane region" description="Helical" evidence="5">
    <location>
        <begin position="73"/>
        <end position="95"/>
    </location>
</feature>
<gene>
    <name evidence="7" type="ordered locus">Mnod_6451</name>
</gene>
<feature type="transmembrane region" description="Helical" evidence="5">
    <location>
        <begin position="201"/>
        <end position="219"/>
    </location>
</feature>
<dbReference type="HOGENOM" id="CLU_811063_0_0_5"/>
<evidence type="ECO:0000256" key="4">
    <source>
        <dbReference type="ARBA" id="ARBA00023136"/>
    </source>
</evidence>
<keyword evidence="8" id="KW-1185">Reference proteome</keyword>
<dbReference type="RefSeq" id="WP_015932804.1">
    <property type="nucleotide sequence ID" value="NC_011894.1"/>
</dbReference>
<dbReference type="Gene3D" id="1.20.1420.30">
    <property type="entry name" value="NCX, central ion-binding region"/>
    <property type="match status" value="1"/>
</dbReference>
<keyword evidence="2 5" id="KW-0812">Transmembrane</keyword>
<keyword evidence="4 5" id="KW-0472">Membrane</keyword>
<dbReference type="Pfam" id="PF01699">
    <property type="entry name" value="Na_Ca_ex"/>
    <property type="match status" value="2"/>
</dbReference>
<feature type="transmembrane region" description="Helical" evidence="5">
    <location>
        <begin position="163"/>
        <end position="181"/>
    </location>
</feature>
<evidence type="ECO:0000259" key="6">
    <source>
        <dbReference type="Pfam" id="PF01699"/>
    </source>
</evidence>
<dbReference type="OrthoDB" id="8447150at2"/>
<dbReference type="STRING" id="460265.Mnod_6451"/>
<dbReference type="eggNOG" id="COG0530">
    <property type="taxonomic scope" value="Bacteria"/>
</dbReference>
<feature type="transmembrane region" description="Helical" evidence="5">
    <location>
        <begin position="231"/>
        <end position="254"/>
    </location>
</feature>
<feature type="domain" description="Sodium/calcium exchanger membrane region" evidence="6">
    <location>
        <begin position="11"/>
        <end position="179"/>
    </location>
</feature>
<reference evidence="7 8" key="1">
    <citation type="submission" date="2009-01" db="EMBL/GenBank/DDBJ databases">
        <title>Complete sequence of chromosome of Methylobacterium nodulans ORS 2060.</title>
        <authorList>
            <consortium name="US DOE Joint Genome Institute"/>
            <person name="Lucas S."/>
            <person name="Copeland A."/>
            <person name="Lapidus A."/>
            <person name="Glavina del Rio T."/>
            <person name="Dalin E."/>
            <person name="Tice H."/>
            <person name="Bruce D."/>
            <person name="Goodwin L."/>
            <person name="Pitluck S."/>
            <person name="Sims D."/>
            <person name="Brettin T."/>
            <person name="Detter J.C."/>
            <person name="Han C."/>
            <person name="Larimer F."/>
            <person name="Land M."/>
            <person name="Hauser L."/>
            <person name="Kyrpides N."/>
            <person name="Ivanova N."/>
            <person name="Marx C.J."/>
            <person name="Richardson P."/>
        </authorList>
    </citation>
    <scope>NUCLEOTIDE SEQUENCE [LARGE SCALE GENOMIC DNA]</scope>
    <source>
        <strain evidence="8">LMG 21967 / CNCM I-2342 / ORS 2060</strain>
    </source>
</reference>
<organism evidence="7 8">
    <name type="scientific">Methylobacterium nodulans (strain LMG 21967 / CNCM I-2342 / ORS 2060)</name>
    <dbReference type="NCBI Taxonomy" id="460265"/>
    <lineage>
        <taxon>Bacteria</taxon>
        <taxon>Pseudomonadati</taxon>
        <taxon>Pseudomonadota</taxon>
        <taxon>Alphaproteobacteria</taxon>
        <taxon>Hyphomicrobiales</taxon>
        <taxon>Methylobacteriaceae</taxon>
        <taxon>Methylobacterium</taxon>
    </lineage>
</organism>
<feature type="transmembrane region" description="Helical" evidence="5">
    <location>
        <begin position="266"/>
        <end position="286"/>
    </location>
</feature>
<feature type="transmembrane region" description="Helical" evidence="5">
    <location>
        <begin position="292"/>
        <end position="311"/>
    </location>
</feature>
<dbReference type="GO" id="GO:0055085">
    <property type="term" value="P:transmembrane transport"/>
    <property type="evidence" value="ECO:0007669"/>
    <property type="project" value="InterPro"/>
</dbReference>
<evidence type="ECO:0000256" key="2">
    <source>
        <dbReference type="ARBA" id="ARBA00022692"/>
    </source>
</evidence>
<dbReference type="EMBL" id="CP001349">
    <property type="protein sequence ID" value="ACL61229.1"/>
    <property type="molecule type" value="Genomic_DNA"/>
</dbReference>
<feature type="domain" description="Sodium/calcium exchanger membrane region" evidence="6">
    <location>
        <begin position="202"/>
        <end position="339"/>
    </location>
</feature>
<protein>
    <submittedName>
        <fullName evidence="7">Sodium/calcium exchanger protein</fullName>
    </submittedName>
</protein>
<accession>B8IC47</accession>
<name>B8IC47_METNO</name>
<keyword evidence="3 5" id="KW-1133">Transmembrane helix</keyword>
<dbReference type="KEGG" id="mno:Mnod_6451"/>
<feature type="transmembrane region" description="Helical" evidence="5">
    <location>
        <begin position="323"/>
        <end position="343"/>
    </location>
</feature>
<evidence type="ECO:0000256" key="5">
    <source>
        <dbReference type="SAM" id="Phobius"/>
    </source>
</evidence>
<feature type="transmembrane region" description="Helical" evidence="5">
    <location>
        <begin position="138"/>
        <end position="157"/>
    </location>
</feature>
<dbReference type="InterPro" id="IPR044880">
    <property type="entry name" value="NCX_ion-bd_dom_sf"/>
</dbReference>
<sequence length="345" mass="35449">MAGNLLLLLWLALVIVGIGAMQWGASRASDALDAYAGRAGMRGTVTGALLGIATASPEISVNIVSVAFGWPDLGLGAALGSNVPALPLIILLSWLSLRSAHKLGKAAQAPALKPTSVGAAAGEPPLPVVAPTAVEVQALPYLLIVLLLAALTLPPRWAGLQPLDGLLLLAAWGVYLARALLRPRKAPAQPHPANKAPITRALLGVPAIALGALASVVAARWLGDAFGASDLVVGLFVIGLLCALPESFAAWRLAREGKTTTAVSTAMADGIVSLTVALVPPALIGAAVGDPALYLVNLTFLAFVLLAYITFNHFRRGQELGPSRVSLFVGAYAVYLAAVVYLLSR</sequence>
<dbReference type="GO" id="GO:0016020">
    <property type="term" value="C:membrane"/>
    <property type="evidence" value="ECO:0007669"/>
    <property type="project" value="UniProtKB-SubCell"/>
</dbReference>
<dbReference type="Proteomes" id="UP000008207">
    <property type="component" value="Chromosome"/>
</dbReference>
<evidence type="ECO:0000313" key="8">
    <source>
        <dbReference type="Proteomes" id="UP000008207"/>
    </source>
</evidence>
<evidence type="ECO:0000313" key="7">
    <source>
        <dbReference type="EMBL" id="ACL61229.1"/>
    </source>
</evidence>
<dbReference type="InterPro" id="IPR004837">
    <property type="entry name" value="NaCa_Exmemb"/>
</dbReference>
<evidence type="ECO:0000256" key="3">
    <source>
        <dbReference type="ARBA" id="ARBA00022989"/>
    </source>
</evidence>
<proteinExistence type="predicted"/>